<reference evidence="11 12" key="1">
    <citation type="journal article" date="2014" name="Int. J. Syst. Evol. Microbiol.">
        <title>Complete genome sequence of Corynebacterium casei LMG S-19264T (=DSM 44701T), isolated from a smear-ripened cheese.</title>
        <authorList>
            <consortium name="US DOE Joint Genome Institute (JGI-PGF)"/>
            <person name="Walter F."/>
            <person name="Albersmeier A."/>
            <person name="Kalinowski J."/>
            <person name="Ruckert C."/>
        </authorList>
    </citation>
    <scope>NUCLEOTIDE SEQUENCE [LARGE SCALE GENOMIC DNA]</scope>
    <source>
        <strain evidence="11 12">CGMCC 1.7029</strain>
    </source>
</reference>
<dbReference type="Pfam" id="PF00795">
    <property type="entry name" value="CN_hydrolase"/>
    <property type="match status" value="1"/>
</dbReference>
<dbReference type="AlphaFoldDB" id="A0A918DCI3"/>
<evidence type="ECO:0000313" key="11">
    <source>
        <dbReference type="EMBL" id="GGO32089.1"/>
    </source>
</evidence>
<dbReference type="PROSITE" id="PS50263">
    <property type="entry name" value="CN_HYDROLASE"/>
    <property type="match status" value="1"/>
</dbReference>
<dbReference type="HAMAP" id="MF_01148">
    <property type="entry name" value="Lnt"/>
    <property type="match status" value="1"/>
</dbReference>
<protein>
    <recommendedName>
        <fullName evidence="9">Apolipoprotein N-acyltransferase</fullName>
        <shortName evidence="9">ALP N-acyltransferase</shortName>
        <ecNumber evidence="9">2.3.1.269</ecNumber>
    </recommendedName>
</protein>
<evidence type="ECO:0000256" key="1">
    <source>
        <dbReference type="ARBA" id="ARBA00004651"/>
    </source>
</evidence>
<dbReference type="EMBL" id="BMLP01000002">
    <property type="protein sequence ID" value="GGO32089.1"/>
    <property type="molecule type" value="Genomic_DNA"/>
</dbReference>
<dbReference type="Gene3D" id="3.60.110.10">
    <property type="entry name" value="Carbon-nitrogen hydrolase"/>
    <property type="match status" value="1"/>
</dbReference>
<feature type="transmembrane region" description="Helical" evidence="9">
    <location>
        <begin position="26"/>
        <end position="43"/>
    </location>
</feature>
<gene>
    <name evidence="9 11" type="primary">lnt</name>
    <name evidence="11" type="ORF">GCM10010991_19050</name>
</gene>
<evidence type="ECO:0000313" key="12">
    <source>
        <dbReference type="Proteomes" id="UP000598196"/>
    </source>
</evidence>
<evidence type="ECO:0000256" key="3">
    <source>
        <dbReference type="ARBA" id="ARBA00022475"/>
    </source>
</evidence>
<dbReference type="Pfam" id="PF20154">
    <property type="entry name" value="LNT_N"/>
    <property type="match status" value="1"/>
</dbReference>
<sequence length="494" mass="51655">MRGVLRNLGPAFGLGLLTAAGQLPLGAWYVALPALAVVIARVAGAEGARRAAVQAWAAGAGQFLGALTWIISPFLVEPEVYAWMAPFALILMAAGLALFWAAAGALSALVAGAVGGQGRRVAAFVAALAGMEALRGVLFTGFPWALPGHIWIDTPVAQLAAWIGANGLTLLTLVVAALPVMFGPAGAALAALALAMAFGLGTLRLAAPLPDGPGLIFRLVQPNARQDLKWDPEQASRLYRLQTEFTAAEPRPDLVIWPETALPYLYEPWGDAAQGVARAARGVPVITGVQRLEGDAAYNSLVMIGAGGAELASYDKAHLVPFGEYIPFGDRLHAWFGLRAFAAQAGFGYAAGPGPRVLDLGPLGRALPLICYEAVFPLEVNAPAERPGWLLQITNDAWFGTLTGPFQHAGIARLRAIEQGLPLVRVANTGVTQMVDARGQVTHELDFGIASFLDAPLPGALPPTVYSRFGEIPFLVLLAALCAAVILRRGTATP</sequence>
<comment type="similarity">
    <text evidence="2 9">Belongs to the CN hydrolase family. Apolipoprotein N-acyltransferase subfamily.</text>
</comment>
<keyword evidence="12" id="KW-1185">Reference proteome</keyword>
<dbReference type="NCBIfam" id="TIGR00546">
    <property type="entry name" value="lnt"/>
    <property type="match status" value="1"/>
</dbReference>
<feature type="transmembrane region" description="Helical" evidence="9">
    <location>
        <begin position="121"/>
        <end position="139"/>
    </location>
</feature>
<dbReference type="InterPro" id="IPR003010">
    <property type="entry name" value="C-N_Hydrolase"/>
</dbReference>
<dbReference type="GO" id="GO:0042158">
    <property type="term" value="P:lipoprotein biosynthetic process"/>
    <property type="evidence" value="ECO:0007669"/>
    <property type="project" value="UniProtKB-UniRule"/>
</dbReference>
<organism evidence="11 12">
    <name type="scientific">Gemmobacter aquaticus</name>
    <dbReference type="NCBI Taxonomy" id="490185"/>
    <lineage>
        <taxon>Bacteria</taxon>
        <taxon>Pseudomonadati</taxon>
        <taxon>Pseudomonadota</taxon>
        <taxon>Alphaproteobacteria</taxon>
        <taxon>Rhodobacterales</taxon>
        <taxon>Paracoccaceae</taxon>
        <taxon>Gemmobacter</taxon>
    </lineage>
</organism>
<feature type="transmembrane region" description="Helical" evidence="9">
    <location>
        <begin position="81"/>
        <end position="114"/>
    </location>
</feature>
<keyword evidence="3 9" id="KW-1003">Cell membrane</keyword>
<feature type="transmembrane region" description="Helical" evidence="9">
    <location>
        <begin position="465"/>
        <end position="487"/>
    </location>
</feature>
<dbReference type="InterPro" id="IPR036526">
    <property type="entry name" value="C-N_Hydrolase_sf"/>
</dbReference>
<name>A0A918DCI3_9RHOB</name>
<keyword evidence="4 9" id="KW-0808">Transferase</keyword>
<keyword evidence="6 9" id="KW-1133">Transmembrane helix</keyword>
<evidence type="ECO:0000259" key="10">
    <source>
        <dbReference type="PROSITE" id="PS50263"/>
    </source>
</evidence>
<dbReference type="GO" id="GO:0005886">
    <property type="term" value="C:plasma membrane"/>
    <property type="evidence" value="ECO:0007669"/>
    <property type="project" value="UniProtKB-SubCell"/>
</dbReference>
<evidence type="ECO:0000256" key="2">
    <source>
        <dbReference type="ARBA" id="ARBA00010065"/>
    </source>
</evidence>
<dbReference type="InterPro" id="IPR045378">
    <property type="entry name" value="LNT_N"/>
</dbReference>
<dbReference type="GO" id="GO:0016410">
    <property type="term" value="F:N-acyltransferase activity"/>
    <property type="evidence" value="ECO:0007669"/>
    <property type="project" value="UniProtKB-UniRule"/>
</dbReference>
<feature type="domain" description="CN hydrolase" evidence="10">
    <location>
        <begin position="220"/>
        <end position="459"/>
    </location>
</feature>
<accession>A0A918DCI3</accession>
<comment type="caution">
    <text evidence="11">The sequence shown here is derived from an EMBL/GenBank/DDBJ whole genome shotgun (WGS) entry which is preliminary data.</text>
</comment>
<dbReference type="EC" id="2.3.1.269" evidence="9"/>
<comment type="catalytic activity">
    <reaction evidence="9">
        <text>N-terminal S-1,2-diacyl-sn-glyceryl-L-cysteinyl-[lipoprotein] + a glycerophospholipid = N-acyl-S-1,2-diacyl-sn-glyceryl-L-cysteinyl-[lipoprotein] + a 2-acyl-sn-glycero-3-phospholipid + H(+)</text>
        <dbReference type="Rhea" id="RHEA:48228"/>
        <dbReference type="Rhea" id="RHEA-COMP:14681"/>
        <dbReference type="Rhea" id="RHEA-COMP:14684"/>
        <dbReference type="ChEBI" id="CHEBI:15378"/>
        <dbReference type="ChEBI" id="CHEBI:136912"/>
        <dbReference type="ChEBI" id="CHEBI:140656"/>
        <dbReference type="ChEBI" id="CHEBI:140657"/>
        <dbReference type="ChEBI" id="CHEBI:140660"/>
        <dbReference type="EC" id="2.3.1.269"/>
    </reaction>
</comment>
<keyword evidence="8 9" id="KW-0012">Acyltransferase</keyword>
<evidence type="ECO:0000256" key="4">
    <source>
        <dbReference type="ARBA" id="ARBA00022679"/>
    </source>
</evidence>
<feature type="transmembrane region" description="Helical" evidence="9">
    <location>
        <begin position="187"/>
        <end position="207"/>
    </location>
</feature>
<comment type="subcellular location">
    <subcellularLocation>
        <location evidence="1 9">Cell membrane</location>
        <topology evidence="1 9">Multi-pass membrane protein</topology>
    </subcellularLocation>
</comment>
<comment type="function">
    <text evidence="9">Catalyzes the phospholipid dependent N-acylation of the N-terminal cysteine of apolipoprotein, the last step in lipoprotein maturation.</text>
</comment>
<keyword evidence="7 9" id="KW-0472">Membrane</keyword>
<comment type="pathway">
    <text evidence="9">Protein modification; lipoprotein biosynthesis (N-acyl transfer).</text>
</comment>
<evidence type="ECO:0000256" key="9">
    <source>
        <dbReference type="HAMAP-Rule" id="MF_01148"/>
    </source>
</evidence>
<proteinExistence type="inferred from homology"/>
<dbReference type="CDD" id="cd07571">
    <property type="entry name" value="ALP_N-acyl_transferase"/>
    <property type="match status" value="1"/>
</dbReference>
<keyword evidence="5 9" id="KW-0812">Transmembrane</keyword>
<dbReference type="PANTHER" id="PTHR38686:SF1">
    <property type="entry name" value="APOLIPOPROTEIN N-ACYLTRANSFERASE"/>
    <property type="match status" value="1"/>
</dbReference>
<dbReference type="RefSeq" id="WP_229704373.1">
    <property type="nucleotide sequence ID" value="NZ_BMLP01000002.1"/>
</dbReference>
<evidence type="ECO:0000256" key="6">
    <source>
        <dbReference type="ARBA" id="ARBA00022989"/>
    </source>
</evidence>
<evidence type="ECO:0000256" key="8">
    <source>
        <dbReference type="ARBA" id="ARBA00023315"/>
    </source>
</evidence>
<feature type="transmembrane region" description="Helical" evidence="9">
    <location>
        <begin position="55"/>
        <end position="75"/>
    </location>
</feature>
<dbReference type="PANTHER" id="PTHR38686">
    <property type="entry name" value="APOLIPOPROTEIN N-ACYLTRANSFERASE"/>
    <property type="match status" value="1"/>
</dbReference>
<dbReference type="SUPFAM" id="SSF56317">
    <property type="entry name" value="Carbon-nitrogen hydrolase"/>
    <property type="match status" value="1"/>
</dbReference>
<dbReference type="InterPro" id="IPR004563">
    <property type="entry name" value="Apolipo_AcylTrfase"/>
</dbReference>
<evidence type="ECO:0000256" key="7">
    <source>
        <dbReference type="ARBA" id="ARBA00023136"/>
    </source>
</evidence>
<dbReference type="Proteomes" id="UP000598196">
    <property type="component" value="Unassembled WGS sequence"/>
</dbReference>
<evidence type="ECO:0000256" key="5">
    <source>
        <dbReference type="ARBA" id="ARBA00022692"/>
    </source>
</evidence>
<feature type="transmembrane region" description="Helical" evidence="9">
    <location>
        <begin position="159"/>
        <end position="180"/>
    </location>
</feature>